<comment type="caution">
    <text evidence="2">The sequence shown here is derived from an EMBL/GenBank/DDBJ whole genome shotgun (WGS) entry which is preliminary data.</text>
</comment>
<accession>A0AAD7KBN7</accession>
<name>A0AAD7KBN7_9AGAR</name>
<feature type="region of interest" description="Disordered" evidence="1">
    <location>
        <begin position="112"/>
        <end position="134"/>
    </location>
</feature>
<proteinExistence type="predicted"/>
<sequence>MGILNAEPSFERGGGRHLTGWINVVWWVRTWWLASSFRARRAYCPARWSVVMGEVDVPTIQLGLKVVVRRGFDRRALKALDLLLVPAFAPTQNVSGSARSQIICALELKQKGEDGRPRNGTAQISGECTDEKEHESKQCQGVSEREEASQAQIQELQVAQRSVLYETASVGSMDTFPYHKDVKKKSPSATDCVNWNDHKPECLQARGTVEQKHMGFRQLAHQPDVEANFEGQDYLEEDDPAKLYKTSLNRKCMTGCPGQNPGGHAWSYMVIRGHAWPYMVTR</sequence>
<dbReference type="Proteomes" id="UP001215280">
    <property type="component" value="Unassembled WGS sequence"/>
</dbReference>
<evidence type="ECO:0000313" key="2">
    <source>
        <dbReference type="EMBL" id="KAJ7782353.1"/>
    </source>
</evidence>
<dbReference type="EMBL" id="JARJLG010000003">
    <property type="protein sequence ID" value="KAJ7782353.1"/>
    <property type="molecule type" value="Genomic_DNA"/>
</dbReference>
<reference evidence="2" key="1">
    <citation type="submission" date="2023-03" db="EMBL/GenBank/DDBJ databases">
        <title>Massive genome expansion in bonnet fungi (Mycena s.s.) driven by repeated elements and novel gene families across ecological guilds.</title>
        <authorList>
            <consortium name="Lawrence Berkeley National Laboratory"/>
            <person name="Harder C.B."/>
            <person name="Miyauchi S."/>
            <person name="Viragh M."/>
            <person name="Kuo A."/>
            <person name="Thoen E."/>
            <person name="Andreopoulos B."/>
            <person name="Lu D."/>
            <person name="Skrede I."/>
            <person name="Drula E."/>
            <person name="Henrissat B."/>
            <person name="Morin E."/>
            <person name="Kohler A."/>
            <person name="Barry K."/>
            <person name="LaButti K."/>
            <person name="Morin E."/>
            <person name="Salamov A."/>
            <person name="Lipzen A."/>
            <person name="Mereny Z."/>
            <person name="Hegedus B."/>
            <person name="Baldrian P."/>
            <person name="Stursova M."/>
            <person name="Weitz H."/>
            <person name="Taylor A."/>
            <person name="Grigoriev I.V."/>
            <person name="Nagy L.G."/>
            <person name="Martin F."/>
            <person name="Kauserud H."/>
        </authorList>
    </citation>
    <scope>NUCLEOTIDE SEQUENCE</scope>
    <source>
        <strain evidence="2">CBHHK188m</strain>
    </source>
</reference>
<keyword evidence="3" id="KW-1185">Reference proteome</keyword>
<protein>
    <submittedName>
        <fullName evidence="2">Uncharacterized protein</fullName>
    </submittedName>
</protein>
<organism evidence="2 3">
    <name type="scientific">Mycena maculata</name>
    <dbReference type="NCBI Taxonomy" id="230809"/>
    <lineage>
        <taxon>Eukaryota</taxon>
        <taxon>Fungi</taxon>
        <taxon>Dikarya</taxon>
        <taxon>Basidiomycota</taxon>
        <taxon>Agaricomycotina</taxon>
        <taxon>Agaricomycetes</taxon>
        <taxon>Agaricomycetidae</taxon>
        <taxon>Agaricales</taxon>
        <taxon>Marasmiineae</taxon>
        <taxon>Mycenaceae</taxon>
        <taxon>Mycena</taxon>
    </lineage>
</organism>
<evidence type="ECO:0000256" key="1">
    <source>
        <dbReference type="SAM" id="MobiDB-lite"/>
    </source>
</evidence>
<gene>
    <name evidence="2" type="ORF">DFH07DRAFT_764508</name>
</gene>
<dbReference type="AlphaFoldDB" id="A0AAD7KBN7"/>
<evidence type="ECO:0000313" key="3">
    <source>
        <dbReference type="Proteomes" id="UP001215280"/>
    </source>
</evidence>